<accession>A0A8S3ZUE8</accession>
<feature type="region of interest" description="Disordered" evidence="1">
    <location>
        <begin position="53"/>
        <end position="74"/>
    </location>
</feature>
<sequence length="178" mass="20083">MNSSDTTMSPNTFRRLLAAHGRTTTPGVFEASVTYNPDDIMKELIDKKHFEVRMKDKGEGSDTDNQKKKSIITDTEHQETKYVVDNAWLPKRALINPPLSKTKNSKPEVTGSYSFYTRPFKVHGKDAWEFAMRGLGSVDTLLNRYGYVEPMWRGETHPAPLNPMEGGAVKTQTKSAKD</sequence>
<evidence type="ECO:0000313" key="2">
    <source>
        <dbReference type="EMBL" id="CAG5131135.1"/>
    </source>
</evidence>
<feature type="region of interest" description="Disordered" evidence="1">
    <location>
        <begin position="158"/>
        <end position="178"/>
    </location>
</feature>
<evidence type="ECO:0000256" key="1">
    <source>
        <dbReference type="SAM" id="MobiDB-lite"/>
    </source>
</evidence>
<name>A0A8S3ZUE8_9EUPU</name>
<proteinExistence type="predicted"/>
<reference evidence="2" key="1">
    <citation type="submission" date="2021-04" db="EMBL/GenBank/DDBJ databases">
        <authorList>
            <consortium name="Molecular Ecology Group"/>
        </authorList>
    </citation>
    <scope>NUCLEOTIDE SEQUENCE</scope>
</reference>
<dbReference type="AlphaFoldDB" id="A0A8S3ZUE8"/>
<keyword evidence="3" id="KW-1185">Reference proteome</keyword>
<evidence type="ECO:0000313" key="3">
    <source>
        <dbReference type="Proteomes" id="UP000678393"/>
    </source>
</evidence>
<feature type="compositionally biased region" description="Basic and acidic residues" evidence="1">
    <location>
        <begin position="53"/>
        <end position="67"/>
    </location>
</feature>
<comment type="caution">
    <text evidence="2">The sequence shown here is derived from an EMBL/GenBank/DDBJ whole genome shotgun (WGS) entry which is preliminary data.</text>
</comment>
<gene>
    <name evidence="2" type="ORF">CUNI_LOCUS16693</name>
</gene>
<dbReference type="OrthoDB" id="6156038at2759"/>
<protein>
    <submittedName>
        <fullName evidence="2">Uncharacterized protein</fullName>
    </submittedName>
</protein>
<dbReference type="Proteomes" id="UP000678393">
    <property type="component" value="Unassembled WGS sequence"/>
</dbReference>
<dbReference type="EMBL" id="CAJHNH020004491">
    <property type="protein sequence ID" value="CAG5131135.1"/>
    <property type="molecule type" value="Genomic_DNA"/>
</dbReference>
<organism evidence="2 3">
    <name type="scientific">Candidula unifasciata</name>
    <dbReference type="NCBI Taxonomy" id="100452"/>
    <lineage>
        <taxon>Eukaryota</taxon>
        <taxon>Metazoa</taxon>
        <taxon>Spiralia</taxon>
        <taxon>Lophotrochozoa</taxon>
        <taxon>Mollusca</taxon>
        <taxon>Gastropoda</taxon>
        <taxon>Heterobranchia</taxon>
        <taxon>Euthyneura</taxon>
        <taxon>Panpulmonata</taxon>
        <taxon>Eupulmonata</taxon>
        <taxon>Stylommatophora</taxon>
        <taxon>Helicina</taxon>
        <taxon>Helicoidea</taxon>
        <taxon>Geomitridae</taxon>
        <taxon>Candidula</taxon>
    </lineage>
</organism>